<dbReference type="SUPFAM" id="SSF110849">
    <property type="entry name" value="ParB/Sulfiredoxin"/>
    <property type="match status" value="1"/>
</dbReference>
<dbReference type="CDD" id="cd16406">
    <property type="entry name" value="ParB_N_like"/>
    <property type="match status" value="1"/>
</dbReference>
<dbReference type="Pfam" id="PF02195">
    <property type="entry name" value="ParB_N"/>
    <property type="match status" value="1"/>
</dbReference>
<dbReference type="NCBIfam" id="TIGR00180">
    <property type="entry name" value="parB_part"/>
    <property type="match status" value="1"/>
</dbReference>
<sequence length="614" mass="69155">MITNIPFQQLSISPKNVRQVTTTKAADQQLIASIRSQGVLQNLVVEPVGNDQFQVIAGGRRFAAVGHLIDGEELDSDFLIPCLVKSNTDEHIEISLAENTQREAMHPADRFLAYKALADQGYSEEDIAARFGVAIQSVRKLLALSKVSPKLLDYFRKGKLSLECLMAFTVHPDHKKQLACYKDLSQRHIYPNAVRSWLLDESVSTASSIGAFVGKAAYLKAGGAVSTDLFENHTYLNDHAMVHQLAEQKLTRQANKLKKQEAWSWVDISLLGTSAASEFVQLKPQLTDVPQSLSNQIKQLTKQAEQLEEQCIAEGWPETLEQKFEIVEKALDEAIEVRDQDYLRFSDEQMSYAGCIVTFDYHGKLTIIRGLALKKDVQRHQRQAQAVDTTTETTDKTAATYSQALLNDLAAHRQQITKACLLKHPNVALDILHYSLCVQVLSGRYHRCHQLIDAHFNEVVSESSRDDLNGTPADAALNNFQKKLPLAWLDEADEGKRLITFMELSASEKKRLITYCVAATLSINNRGTHHDQDALVDHLQIDFAKHWRPSKDNFLNRQDKGLLLNTFSTYRNEDWTNQHTAAKKSIVVEDIANWFGEKSAQDDSVQKTWLPDTF</sequence>
<dbReference type="KEGG" id="alt:ambt_20990"/>
<proteinExistence type="inferred from homology"/>
<gene>
    <name evidence="3" type="ordered locus">ambt_20990</name>
</gene>
<dbReference type="SUPFAM" id="SSF109709">
    <property type="entry name" value="KorB DNA-binding domain-like"/>
    <property type="match status" value="1"/>
</dbReference>
<dbReference type="GO" id="GO:0007059">
    <property type="term" value="P:chromosome segregation"/>
    <property type="evidence" value="ECO:0007669"/>
    <property type="project" value="TreeGrafter"/>
</dbReference>
<feature type="domain" description="ParB-like N-terminal" evidence="2">
    <location>
        <begin position="3"/>
        <end position="100"/>
    </location>
</feature>
<evidence type="ECO:0000256" key="1">
    <source>
        <dbReference type="ARBA" id="ARBA00006295"/>
    </source>
</evidence>
<dbReference type="Gene3D" id="3.90.1530.30">
    <property type="match status" value="1"/>
</dbReference>
<dbReference type="GO" id="GO:0005694">
    <property type="term" value="C:chromosome"/>
    <property type="evidence" value="ECO:0007669"/>
    <property type="project" value="TreeGrafter"/>
</dbReference>
<dbReference type="InterPro" id="IPR003115">
    <property type="entry name" value="ParB_N"/>
</dbReference>
<dbReference type="InterPro" id="IPR050336">
    <property type="entry name" value="Chromosome_partition/occlusion"/>
</dbReference>
<accession>F5Z726</accession>
<organism evidence="3 4">
    <name type="scientific">Alteromonas naphthalenivorans</name>
    <dbReference type="NCBI Taxonomy" id="715451"/>
    <lineage>
        <taxon>Bacteria</taxon>
        <taxon>Pseudomonadati</taxon>
        <taxon>Pseudomonadota</taxon>
        <taxon>Gammaproteobacteria</taxon>
        <taxon>Alteromonadales</taxon>
        <taxon>Alteromonadaceae</taxon>
        <taxon>Alteromonas/Salinimonas group</taxon>
        <taxon>Alteromonas</taxon>
    </lineage>
</organism>
<dbReference type="GO" id="GO:0003677">
    <property type="term" value="F:DNA binding"/>
    <property type="evidence" value="ECO:0007669"/>
    <property type="project" value="InterPro"/>
</dbReference>
<dbReference type="Gene3D" id="1.10.10.2830">
    <property type="match status" value="1"/>
</dbReference>
<evidence type="ECO:0000313" key="4">
    <source>
        <dbReference type="Proteomes" id="UP000000683"/>
    </source>
</evidence>
<dbReference type="Proteomes" id="UP000000683">
    <property type="component" value="Chromosome"/>
</dbReference>
<dbReference type="InterPro" id="IPR036086">
    <property type="entry name" value="ParB/Sulfiredoxin_sf"/>
</dbReference>
<dbReference type="InterPro" id="IPR004437">
    <property type="entry name" value="ParB/RepB/Spo0J"/>
</dbReference>
<dbReference type="RefSeq" id="WP_013786596.1">
    <property type="nucleotide sequence ID" value="NC_015554.1"/>
</dbReference>
<dbReference type="PANTHER" id="PTHR33375:SF7">
    <property type="entry name" value="CHROMOSOME 2-PARTITIONING PROTEIN PARB-RELATED"/>
    <property type="match status" value="1"/>
</dbReference>
<name>F5Z726_ALTNA</name>
<keyword evidence="4" id="KW-1185">Reference proteome</keyword>
<dbReference type="AlphaFoldDB" id="F5Z726"/>
<dbReference type="HOGENOM" id="CLU_019174_1_1_6"/>
<evidence type="ECO:0000313" key="3">
    <source>
        <dbReference type="EMBL" id="AEF05689.1"/>
    </source>
</evidence>
<dbReference type="EMBL" id="CP002339">
    <property type="protein sequence ID" value="AEF05689.1"/>
    <property type="molecule type" value="Genomic_DNA"/>
</dbReference>
<reference evidence="3 4" key="1">
    <citation type="journal article" date="2011" name="J. Bacteriol.">
        <title>Complete genome sequence of the polycyclic aromatic hydrocarbon-degrading bacterium Alteromonas sp. strain SN2.</title>
        <authorList>
            <person name="Jin H.M."/>
            <person name="Jeong H."/>
            <person name="Moon E.J."/>
            <person name="Math R.K."/>
            <person name="Lee K."/>
            <person name="Kim H.J."/>
            <person name="Jeon C.O."/>
            <person name="Oh T.K."/>
            <person name="Kim J.F."/>
        </authorList>
    </citation>
    <scope>NUCLEOTIDE SEQUENCE [LARGE SCALE GENOMIC DNA]</scope>
    <source>
        <strain evidence="4">JCM 17741 / KACC 18427 / KCTC 11700BP / SN2</strain>
    </source>
</reference>
<dbReference type="OrthoDB" id="9813122at2"/>
<dbReference type="PANTHER" id="PTHR33375">
    <property type="entry name" value="CHROMOSOME-PARTITIONING PROTEIN PARB-RELATED"/>
    <property type="match status" value="1"/>
</dbReference>
<comment type="similarity">
    <text evidence="1">Belongs to the ParB family.</text>
</comment>
<protein>
    <submittedName>
        <fullName evidence="3">ParB domain protein nuclease</fullName>
    </submittedName>
</protein>
<evidence type="ECO:0000259" key="2">
    <source>
        <dbReference type="SMART" id="SM00470"/>
    </source>
</evidence>
<dbReference type="eggNOG" id="COG1475">
    <property type="taxonomic scope" value="Bacteria"/>
</dbReference>
<dbReference type="SMART" id="SM00470">
    <property type="entry name" value="ParB"/>
    <property type="match status" value="1"/>
</dbReference>